<sequence length="291" mass="31961">MSLADHVRDWRPAPEVRVDDMGPAPVRALARTLDRPEVVAEPGAALAPLWHWLYFLDWPAQSELAEDGHPAEGDFLPPVPGRRRMFAGGRLRVHAPLLLGRPAVRTASLAGATAKKGRSGELLFVTVRTEYRQDDELRLVEEQDLVYRSHLTTPAPVSPDGPGQASIQGGAGEWRIDVTADTRLLFRFSALTANTHRIHYDQDYVRDVEGHPGLIVHGPLLAVLMAELPRRHAPGRPVVSMTYRFRRPVFAGEPVLVTGDPRTGRLSVQDLAGAIRAEAEVALLTQTDSAC</sequence>
<dbReference type="RefSeq" id="WP_379526393.1">
    <property type="nucleotide sequence ID" value="NZ_JBHSBI010000001.1"/>
</dbReference>
<dbReference type="InterPro" id="IPR029069">
    <property type="entry name" value="HotDog_dom_sf"/>
</dbReference>
<reference evidence="2" key="1">
    <citation type="journal article" date="2019" name="Int. J. Syst. Evol. Microbiol.">
        <title>The Global Catalogue of Microorganisms (GCM) 10K type strain sequencing project: providing services to taxonomists for standard genome sequencing and annotation.</title>
        <authorList>
            <consortium name="The Broad Institute Genomics Platform"/>
            <consortium name="The Broad Institute Genome Sequencing Center for Infectious Disease"/>
            <person name="Wu L."/>
            <person name="Ma J."/>
        </authorList>
    </citation>
    <scope>NUCLEOTIDE SEQUENCE [LARGE SCALE GENOMIC DNA]</scope>
    <source>
        <strain evidence="2">TBRC 1276</strain>
    </source>
</reference>
<dbReference type="PANTHER" id="PTHR28152:SF1">
    <property type="entry name" value="HYDROXYACYL-THIOESTER DEHYDRATASE TYPE 2, MITOCHONDRIAL"/>
    <property type="match status" value="1"/>
</dbReference>
<keyword evidence="2" id="KW-1185">Reference proteome</keyword>
<gene>
    <name evidence="1" type="ORF">ACFOY2_03330</name>
</gene>
<dbReference type="SUPFAM" id="SSF54637">
    <property type="entry name" value="Thioesterase/thiol ester dehydrase-isomerase"/>
    <property type="match status" value="1"/>
</dbReference>
<protein>
    <recommendedName>
        <fullName evidence="3">N-terminal of MaoC-like dehydratase domain-containing protein</fullName>
    </recommendedName>
</protein>
<evidence type="ECO:0000313" key="1">
    <source>
        <dbReference type="EMBL" id="MFC4006240.1"/>
    </source>
</evidence>
<dbReference type="EMBL" id="JBHSBI010000001">
    <property type="protein sequence ID" value="MFC4006240.1"/>
    <property type="molecule type" value="Genomic_DNA"/>
</dbReference>
<evidence type="ECO:0008006" key="3">
    <source>
        <dbReference type="Google" id="ProtNLM"/>
    </source>
</evidence>
<name>A0ABV8FZU3_9ACTN</name>
<dbReference type="PANTHER" id="PTHR28152">
    <property type="entry name" value="HYDROXYACYL-THIOESTER DEHYDRATASE TYPE 2, MITOCHONDRIAL"/>
    <property type="match status" value="1"/>
</dbReference>
<evidence type="ECO:0000313" key="2">
    <source>
        <dbReference type="Proteomes" id="UP001595851"/>
    </source>
</evidence>
<proteinExistence type="predicted"/>
<accession>A0ABV8FZU3</accession>
<organism evidence="1 2">
    <name type="scientific">Nonomuraea purpurea</name>
    <dbReference type="NCBI Taxonomy" id="1849276"/>
    <lineage>
        <taxon>Bacteria</taxon>
        <taxon>Bacillati</taxon>
        <taxon>Actinomycetota</taxon>
        <taxon>Actinomycetes</taxon>
        <taxon>Streptosporangiales</taxon>
        <taxon>Streptosporangiaceae</taxon>
        <taxon>Nonomuraea</taxon>
    </lineage>
</organism>
<dbReference type="InterPro" id="IPR052741">
    <property type="entry name" value="Mitochondrial_HTD2"/>
</dbReference>
<dbReference type="Proteomes" id="UP001595851">
    <property type="component" value="Unassembled WGS sequence"/>
</dbReference>
<dbReference type="Gene3D" id="3.10.129.10">
    <property type="entry name" value="Hotdog Thioesterase"/>
    <property type="match status" value="2"/>
</dbReference>
<comment type="caution">
    <text evidence="1">The sequence shown here is derived from an EMBL/GenBank/DDBJ whole genome shotgun (WGS) entry which is preliminary data.</text>
</comment>